<dbReference type="InterPro" id="IPR036874">
    <property type="entry name" value="Carbonic_anhydrase_sf"/>
</dbReference>
<evidence type="ECO:0000256" key="1">
    <source>
        <dbReference type="ARBA" id="ARBA00006217"/>
    </source>
</evidence>
<feature type="binding site" evidence="6">
    <location>
        <position position="41"/>
    </location>
    <ligand>
        <name>Zn(2+)</name>
        <dbReference type="ChEBI" id="CHEBI:29105"/>
    </ligand>
</feature>
<comment type="similarity">
    <text evidence="1">Belongs to the beta-class carbonic anhydrase family.</text>
</comment>
<sequence>MKKVIDDFLKFQSDTFPERVELFRSLATQQSPRTLFISCSDSRMVPNLVTQRESSDLFVIVMLATTVRNPVGSRLRWLTTLMSVQCLFGSHRRLILISTVNK</sequence>
<dbReference type="PANTHER" id="PTHR11002:SF42">
    <property type="entry name" value="CARBONIC ANHYDRASE 1"/>
    <property type="match status" value="1"/>
</dbReference>
<evidence type="ECO:0000313" key="7">
    <source>
        <dbReference type="EMBL" id="CDH01354.1"/>
    </source>
</evidence>
<dbReference type="PROSITE" id="PS00704">
    <property type="entry name" value="PROK_CO2_ANHYDRASE_1"/>
    <property type="match status" value="1"/>
</dbReference>
<comment type="cofactor">
    <cofactor evidence="6">
        <name>Zn(2+)</name>
        <dbReference type="ChEBI" id="CHEBI:29105"/>
    </cofactor>
    <text evidence="6">Binds 1 zinc ion per subunit.</text>
</comment>
<dbReference type="GO" id="GO:0015976">
    <property type="term" value="P:carbon utilization"/>
    <property type="evidence" value="ECO:0007669"/>
    <property type="project" value="InterPro"/>
</dbReference>
<organism evidence="7 8">
    <name type="scientific">Xenorhabdus bovienii str. feltiae Moldova</name>
    <dbReference type="NCBI Taxonomy" id="1398200"/>
    <lineage>
        <taxon>Bacteria</taxon>
        <taxon>Pseudomonadati</taxon>
        <taxon>Pseudomonadota</taxon>
        <taxon>Gammaproteobacteria</taxon>
        <taxon>Enterobacterales</taxon>
        <taxon>Morganellaceae</taxon>
        <taxon>Xenorhabdus</taxon>
    </lineage>
</organism>
<dbReference type="AlphaFoldDB" id="A0A077NRY8"/>
<dbReference type="Gene3D" id="3.40.1050.10">
    <property type="entry name" value="Carbonic anhydrase"/>
    <property type="match status" value="1"/>
</dbReference>
<comment type="catalytic activity">
    <reaction evidence="5">
        <text>hydrogencarbonate + H(+) = CO2 + H2O</text>
        <dbReference type="Rhea" id="RHEA:10748"/>
        <dbReference type="ChEBI" id="CHEBI:15377"/>
        <dbReference type="ChEBI" id="CHEBI:15378"/>
        <dbReference type="ChEBI" id="CHEBI:16526"/>
        <dbReference type="ChEBI" id="CHEBI:17544"/>
        <dbReference type="EC" id="4.2.1.1"/>
    </reaction>
</comment>
<keyword evidence="6" id="KW-0479">Metal-binding</keyword>
<evidence type="ECO:0000313" key="8">
    <source>
        <dbReference type="Proteomes" id="UP000028487"/>
    </source>
</evidence>
<proteinExistence type="inferred from homology"/>
<keyword evidence="4" id="KW-0456">Lyase</keyword>
<dbReference type="Proteomes" id="UP000028487">
    <property type="component" value="Unassembled WGS sequence"/>
</dbReference>
<dbReference type="HOGENOM" id="CLU_2276378_0_0_6"/>
<dbReference type="Pfam" id="PF00484">
    <property type="entry name" value="Pro_CA"/>
    <property type="match status" value="1"/>
</dbReference>
<reference evidence="7" key="1">
    <citation type="submission" date="2013-07" db="EMBL/GenBank/DDBJ databases">
        <title>Sub-species coevolution in mutualistic symbiosis.</title>
        <authorList>
            <person name="Murfin K."/>
            <person name="Klassen J."/>
            <person name="Lee M."/>
            <person name="Forst S."/>
            <person name="Stock P."/>
            <person name="Goodrich-Blair H."/>
        </authorList>
    </citation>
    <scope>NUCLEOTIDE SEQUENCE [LARGE SCALE GENOMIC DNA]</scope>
    <source>
        <strain evidence="7">Feltiae Moldova</strain>
    </source>
</reference>
<comment type="caution">
    <text evidence="7">The sequence shown here is derived from an EMBL/GenBank/DDBJ whole genome shotgun (WGS) entry which is preliminary data.</text>
</comment>
<evidence type="ECO:0000256" key="3">
    <source>
        <dbReference type="ARBA" id="ARBA00022833"/>
    </source>
</evidence>
<dbReference type="EC" id="4.2.1.1" evidence="2"/>
<accession>A0A077NRY8</accession>
<evidence type="ECO:0000256" key="6">
    <source>
        <dbReference type="PIRSR" id="PIRSR601765-1"/>
    </source>
</evidence>
<keyword evidence="3 6" id="KW-0862">Zinc</keyword>
<dbReference type="PANTHER" id="PTHR11002">
    <property type="entry name" value="CARBONIC ANHYDRASE"/>
    <property type="match status" value="1"/>
</dbReference>
<name>A0A077NRY8_XENBV</name>
<dbReference type="GO" id="GO:0004089">
    <property type="term" value="F:carbonate dehydratase activity"/>
    <property type="evidence" value="ECO:0007669"/>
    <property type="project" value="UniProtKB-EC"/>
</dbReference>
<dbReference type="GO" id="GO:0008270">
    <property type="term" value="F:zinc ion binding"/>
    <property type="evidence" value="ECO:0007669"/>
    <property type="project" value="InterPro"/>
</dbReference>
<feature type="binding site" evidence="6">
    <location>
        <position position="39"/>
    </location>
    <ligand>
        <name>Zn(2+)</name>
        <dbReference type="ChEBI" id="CHEBI:29105"/>
    </ligand>
</feature>
<gene>
    <name evidence="7" type="ORF">XBFM1_2080003</name>
</gene>
<dbReference type="InterPro" id="IPR001765">
    <property type="entry name" value="Carbonic_anhydrase"/>
</dbReference>
<evidence type="ECO:0000256" key="5">
    <source>
        <dbReference type="ARBA" id="ARBA00048348"/>
    </source>
</evidence>
<evidence type="ECO:0000256" key="2">
    <source>
        <dbReference type="ARBA" id="ARBA00012925"/>
    </source>
</evidence>
<dbReference type="EMBL" id="CBSV010000122">
    <property type="protein sequence ID" value="CDH01354.1"/>
    <property type="molecule type" value="Genomic_DNA"/>
</dbReference>
<protein>
    <recommendedName>
        <fullName evidence="2">carbonic anhydrase</fullName>
        <ecNumber evidence="2">4.2.1.1</ecNumber>
    </recommendedName>
</protein>
<evidence type="ECO:0000256" key="4">
    <source>
        <dbReference type="ARBA" id="ARBA00023239"/>
    </source>
</evidence>
<dbReference type="InterPro" id="IPR015892">
    <property type="entry name" value="Carbonic_anhydrase_CS"/>
</dbReference>
<dbReference type="SUPFAM" id="SSF53056">
    <property type="entry name" value="beta-carbonic anhydrase, cab"/>
    <property type="match status" value="1"/>
</dbReference>